<accession>A0A7C3SM23</accession>
<sequence length="183" mass="21107">MSVERRFKSALRLAVRVVRKFFPEYAVVGRFARNFYAPPETTLDVDFLVDLDDVERVAEFLEYASARFEVSPAEVGHWQYKLFVKGFRFDLVKPRGYGYDAEAASRRRLVRVEGVGELALLSPEDLAVLYLVSSLDRGLRDLVKAKDIVVYSKARGDFNEEYFLRKCEENRVKHLGLALLMSK</sequence>
<comment type="caution">
    <text evidence="1">The sequence shown here is derived from an EMBL/GenBank/DDBJ whole genome shotgun (WGS) entry which is preliminary data.</text>
</comment>
<dbReference type="AlphaFoldDB" id="A0A7C3SM23"/>
<dbReference type="SUPFAM" id="SSF81301">
    <property type="entry name" value="Nucleotidyltransferase"/>
    <property type="match status" value="1"/>
</dbReference>
<dbReference type="InterPro" id="IPR043519">
    <property type="entry name" value="NT_sf"/>
</dbReference>
<evidence type="ECO:0008006" key="2">
    <source>
        <dbReference type="Google" id="ProtNLM"/>
    </source>
</evidence>
<evidence type="ECO:0000313" key="1">
    <source>
        <dbReference type="EMBL" id="HGB25790.1"/>
    </source>
</evidence>
<gene>
    <name evidence="1" type="ORF">ENV88_07220</name>
</gene>
<proteinExistence type="predicted"/>
<reference evidence="1" key="1">
    <citation type="journal article" date="2020" name="mSystems">
        <title>Genome- and Community-Level Interaction Insights into Carbon Utilization and Element Cycling Functions of Hydrothermarchaeota in Hydrothermal Sediment.</title>
        <authorList>
            <person name="Zhou Z."/>
            <person name="Liu Y."/>
            <person name="Xu W."/>
            <person name="Pan J."/>
            <person name="Luo Z.H."/>
            <person name="Li M."/>
        </authorList>
    </citation>
    <scope>NUCLEOTIDE SEQUENCE [LARGE SCALE GENOMIC DNA]</scope>
    <source>
        <strain evidence="1">SpSt-8</strain>
    </source>
</reference>
<name>A0A7C3SM23_THEPE</name>
<protein>
    <recommendedName>
        <fullName evidence="2">Nucleotidyltransferase family protein</fullName>
    </recommendedName>
</protein>
<organism evidence="1">
    <name type="scientific">Thermofilum pendens</name>
    <dbReference type="NCBI Taxonomy" id="2269"/>
    <lineage>
        <taxon>Archaea</taxon>
        <taxon>Thermoproteota</taxon>
        <taxon>Thermoprotei</taxon>
        <taxon>Thermofilales</taxon>
        <taxon>Thermofilaceae</taxon>
        <taxon>Thermofilum</taxon>
    </lineage>
</organism>
<dbReference type="Gene3D" id="3.30.460.40">
    <property type="match status" value="1"/>
</dbReference>
<dbReference type="EMBL" id="DTIB01000124">
    <property type="protein sequence ID" value="HGB25790.1"/>
    <property type="molecule type" value="Genomic_DNA"/>
</dbReference>